<dbReference type="Proteomes" id="UP000666915">
    <property type="component" value="Unassembled WGS sequence"/>
</dbReference>
<gene>
    <name evidence="1" type="ORF">J4557_46495</name>
</gene>
<dbReference type="InterPro" id="IPR009057">
    <property type="entry name" value="Homeodomain-like_sf"/>
</dbReference>
<accession>A0ABS3RFG4</accession>
<evidence type="ECO:0000313" key="2">
    <source>
        <dbReference type="Proteomes" id="UP000666915"/>
    </source>
</evidence>
<proteinExistence type="predicted"/>
<evidence type="ECO:0000313" key="1">
    <source>
        <dbReference type="EMBL" id="MBO2444978.1"/>
    </source>
</evidence>
<dbReference type="RefSeq" id="WP_208273911.1">
    <property type="nucleotide sequence ID" value="NZ_BAAAGM010000131.1"/>
</dbReference>
<organism evidence="1 2">
    <name type="scientific">Actinomadura nitritigenes</name>
    <dbReference type="NCBI Taxonomy" id="134602"/>
    <lineage>
        <taxon>Bacteria</taxon>
        <taxon>Bacillati</taxon>
        <taxon>Actinomycetota</taxon>
        <taxon>Actinomycetes</taxon>
        <taxon>Streptosporangiales</taxon>
        <taxon>Thermomonosporaceae</taxon>
        <taxon>Actinomadura</taxon>
    </lineage>
</organism>
<name>A0ABS3RFG4_9ACTN</name>
<dbReference type="SUPFAM" id="SSF46689">
    <property type="entry name" value="Homeodomain-like"/>
    <property type="match status" value="1"/>
</dbReference>
<protein>
    <submittedName>
        <fullName evidence="1">Uncharacterized protein</fullName>
    </submittedName>
</protein>
<keyword evidence="2" id="KW-1185">Reference proteome</keyword>
<comment type="caution">
    <text evidence="1">The sequence shown here is derived from an EMBL/GenBank/DDBJ whole genome shotgun (WGS) entry which is preliminary data.</text>
</comment>
<sequence length="63" mass="6722">MLPGRRRIGRPHVLGPAELDILHRLVDESVSVTEAARRPKIGPSTVYGALAAARQNNPAALGK</sequence>
<reference evidence="1 2" key="1">
    <citation type="submission" date="2021-03" db="EMBL/GenBank/DDBJ databases">
        <authorList>
            <person name="Kanchanasin P."/>
            <person name="Saeng-In P."/>
            <person name="Phongsopitanun W."/>
            <person name="Yuki M."/>
            <person name="Kudo T."/>
            <person name="Ohkuma M."/>
            <person name="Tanasupawat S."/>
        </authorList>
    </citation>
    <scope>NUCLEOTIDE SEQUENCE [LARGE SCALE GENOMIC DNA]</scope>
    <source>
        <strain evidence="1 2">L46</strain>
    </source>
</reference>
<dbReference type="EMBL" id="JAGEOK010000057">
    <property type="protein sequence ID" value="MBO2444978.1"/>
    <property type="molecule type" value="Genomic_DNA"/>
</dbReference>